<dbReference type="Gene3D" id="3.10.450.620">
    <property type="entry name" value="JHP933, nucleotidyltransferase-like core domain"/>
    <property type="match status" value="1"/>
</dbReference>
<dbReference type="InterPro" id="IPR014942">
    <property type="entry name" value="AbiEii"/>
</dbReference>
<gene>
    <name evidence="1" type="ORF">GH810_09900</name>
</gene>
<keyword evidence="2" id="KW-1185">Reference proteome</keyword>
<protein>
    <recommendedName>
        <fullName evidence="3">Nucleotidyl transferase AbiEii/AbiGii toxin family protein</fullName>
    </recommendedName>
</protein>
<name>A0A923KXP9_9FIRM</name>
<sequence>MNLHDDEVNFRESILRANEYLKIAQDIIVKDYFVTLFLKTLKTNLPNFIFKGGTSLSKCYKAINRFSEDIDISYSVGSKGKITQSTIKESNRKIKETIEELGFEYLNESDFKSGRKFQNFKVQYSYFEQHRVVRDHIIVENTLLTLPFPVQELKINSLIAEYLEKNDFTEVISEYNLEPFTVYVQDISRTFIDKVFAVCDYYIEENDKEHSRHLYDLYMIIDKLGELESIVPLIGEVRKERIKNPKCYSAGEDINKILTELTENGFYENDYKNITSKLLYDKVTYDDVIKNLRIIIESNIFRF</sequence>
<dbReference type="Pfam" id="PF08843">
    <property type="entry name" value="AbiEii"/>
    <property type="match status" value="1"/>
</dbReference>
<dbReference type="RefSeq" id="WP_148568106.1">
    <property type="nucleotide sequence ID" value="NZ_RXYA01000014.1"/>
</dbReference>
<dbReference type="AlphaFoldDB" id="A0A923KXP9"/>
<evidence type="ECO:0008006" key="3">
    <source>
        <dbReference type="Google" id="ProtNLM"/>
    </source>
</evidence>
<evidence type="ECO:0000313" key="2">
    <source>
        <dbReference type="Proteomes" id="UP000616595"/>
    </source>
</evidence>
<proteinExistence type="predicted"/>
<evidence type="ECO:0000313" key="1">
    <source>
        <dbReference type="EMBL" id="MBC3888621.1"/>
    </source>
</evidence>
<dbReference type="Proteomes" id="UP000616595">
    <property type="component" value="Unassembled WGS sequence"/>
</dbReference>
<accession>A0A923KXP9</accession>
<reference evidence="1" key="1">
    <citation type="submission" date="2019-10" db="EMBL/GenBank/DDBJ databases">
        <authorList>
            <person name="Ross D.E."/>
            <person name="Gulliver D."/>
        </authorList>
    </citation>
    <scope>NUCLEOTIDE SEQUENCE</scope>
    <source>
        <strain evidence="1">DER-2019</strain>
    </source>
</reference>
<comment type="caution">
    <text evidence="1">The sequence shown here is derived from an EMBL/GenBank/DDBJ whole genome shotgun (WGS) entry which is preliminary data.</text>
</comment>
<dbReference type="EMBL" id="WJBD01000010">
    <property type="protein sequence ID" value="MBC3888621.1"/>
    <property type="molecule type" value="Genomic_DNA"/>
</dbReference>
<organism evidence="1 2">
    <name type="scientific">Acetobacterium paludosum</name>
    <dbReference type="NCBI Taxonomy" id="52693"/>
    <lineage>
        <taxon>Bacteria</taxon>
        <taxon>Bacillati</taxon>
        <taxon>Bacillota</taxon>
        <taxon>Clostridia</taxon>
        <taxon>Eubacteriales</taxon>
        <taxon>Eubacteriaceae</taxon>
        <taxon>Acetobacterium</taxon>
    </lineage>
</organism>
<reference evidence="1" key="2">
    <citation type="submission" date="2020-10" db="EMBL/GenBank/DDBJ databases">
        <title>Comparative genomics of the Acetobacterium genus.</title>
        <authorList>
            <person name="Marshall C."/>
            <person name="May H."/>
            <person name="Norman S."/>
        </authorList>
    </citation>
    <scope>NUCLEOTIDE SEQUENCE</scope>
    <source>
        <strain evidence="1">DER-2019</strain>
    </source>
</reference>
<dbReference type="OrthoDB" id="9780929at2"/>